<sequence length="30" mass="3222">VPCYGATILGSKYGLGRMFDVDDDDIIVST</sequence>
<proteinExistence type="predicted"/>
<evidence type="ECO:0000313" key="1">
    <source>
        <dbReference type="EMBL" id="KKK78663.1"/>
    </source>
</evidence>
<organism evidence="1">
    <name type="scientific">marine sediment metagenome</name>
    <dbReference type="NCBI Taxonomy" id="412755"/>
    <lineage>
        <taxon>unclassified sequences</taxon>
        <taxon>metagenomes</taxon>
        <taxon>ecological metagenomes</taxon>
    </lineage>
</organism>
<dbReference type="EMBL" id="LAZR01054390">
    <property type="protein sequence ID" value="KKK78663.1"/>
    <property type="molecule type" value="Genomic_DNA"/>
</dbReference>
<gene>
    <name evidence="1" type="ORF">LCGC14_2841320</name>
</gene>
<accession>A0A0F8YB93</accession>
<name>A0A0F8YB93_9ZZZZ</name>
<feature type="non-terminal residue" evidence="1">
    <location>
        <position position="1"/>
    </location>
</feature>
<dbReference type="AlphaFoldDB" id="A0A0F8YB93"/>
<comment type="caution">
    <text evidence="1">The sequence shown here is derived from an EMBL/GenBank/DDBJ whole genome shotgun (WGS) entry which is preliminary data.</text>
</comment>
<protein>
    <submittedName>
        <fullName evidence="1">Uncharacterized protein</fullName>
    </submittedName>
</protein>
<reference evidence="1" key="1">
    <citation type="journal article" date="2015" name="Nature">
        <title>Complex archaea that bridge the gap between prokaryotes and eukaryotes.</title>
        <authorList>
            <person name="Spang A."/>
            <person name="Saw J.H."/>
            <person name="Jorgensen S.L."/>
            <person name="Zaremba-Niedzwiedzka K."/>
            <person name="Martijn J."/>
            <person name="Lind A.E."/>
            <person name="van Eijk R."/>
            <person name="Schleper C."/>
            <person name="Guy L."/>
            <person name="Ettema T.J."/>
        </authorList>
    </citation>
    <scope>NUCLEOTIDE SEQUENCE</scope>
</reference>